<evidence type="ECO:0000313" key="3">
    <source>
        <dbReference type="Proteomes" id="UP000215305"/>
    </source>
</evidence>
<name>A0A397H4R4_ASPTH</name>
<keyword evidence="3" id="KW-1185">Reference proteome</keyword>
<protein>
    <submittedName>
        <fullName evidence="2">Uncharacterized protein</fullName>
    </submittedName>
</protein>
<evidence type="ECO:0000313" key="2">
    <source>
        <dbReference type="EMBL" id="RHZ58017.1"/>
    </source>
</evidence>
<feature type="compositionally biased region" description="Basic and acidic residues" evidence="1">
    <location>
        <begin position="63"/>
        <end position="74"/>
    </location>
</feature>
<dbReference type="VEuPathDB" id="FungiDB:CDV56_107801"/>
<accession>A0A397H4R4</accession>
<evidence type="ECO:0000256" key="1">
    <source>
        <dbReference type="SAM" id="MobiDB-lite"/>
    </source>
</evidence>
<dbReference type="AlphaFoldDB" id="A0A397H4R4"/>
<comment type="caution">
    <text evidence="2">The sequence shown here is derived from an EMBL/GenBank/DDBJ whole genome shotgun (WGS) entry which is preliminary data.</text>
</comment>
<sequence length="194" mass="22146">MSRSRAHDWNKERVILDRRGSDGEYDIRSPGDSHRNARPQPSYYGPNFSDVEKRRSSSLAYGDIRHPVTPDRYGKRPQPYPPHVAKEYDEYKKYDKLYAKAKAKTADNKTLLKTPVHDDKYRQNIEMARDLAHGSRVAANTASAVRTGFAHKYPYAYDGLRGTQGHERAIETLQKGAKNAAKAERSASRLLARR</sequence>
<reference evidence="2" key="1">
    <citation type="submission" date="2018-08" db="EMBL/GenBank/DDBJ databases">
        <title>Draft genome sequence of azole-resistant Aspergillus thermomutatus (Neosartorya pseudofischeri) strain HMR AF 39, isolated from a human nasal aspirate.</title>
        <authorList>
            <person name="Parent-Michaud M."/>
            <person name="Dufresne P.J."/>
            <person name="Fournier E."/>
            <person name="Martineau C."/>
            <person name="Moreira S."/>
            <person name="Perkins V."/>
            <person name="De Repentigny L."/>
            <person name="Dufresne S.F."/>
        </authorList>
    </citation>
    <scope>NUCLEOTIDE SEQUENCE [LARGE SCALE GENOMIC DNA]</scope>
    <source>
        <strain evidence="2">HMR AF 39</strain>
    </source>
</reference>
<dbReference type="RefSeq" id="XP_026615270.1">
    <property type="nucleotide sequence ID" value="XM_026761420.1"/>
</dbReference>
<gene>
    <name evidence="2" type="ORF">CDV56_107801</name>
</gene>
<feature type="region of interest" description="Disordered" evidence="1">
    <location>
        <begin position="1"/>
        <end position="83"/>
    </location>
</feature>
<proteinExistence type="predicted"/>
<dbReference type="GeneID" id="38129775"/>
<organism evidence="2 3">
    <name type="scientific">Aspergillus thermomutatus</name>
    <name type="common">Neosartorya pseudofischeri</name>
    <dbReference type="NCBI Taxonomy" id="41047"/>
    <lineage>
        <taxon>Eukaryota</taxon>
        <taxon>Fungi</taxon>
        <taxon>Dikarya</taxon>
        <taxon>Ascomycota</taxon>
        <taxon>Pezizomycotina</taxon>
        <taxon>Eurotiomycetes</taxon>
        <taxon>Eurotiomycetidae</taxon>
        <taxon>Eurotiales</taxon>
        <taxon>Aspergillaceae</taxon>
        <taxon>Aspergillus</taxon>
        <taxon>Aspergillus subgen. Fumigati</taxon>
    </lineage>
</organism>
<dbReference type="OrthoDB" id="4498107at2759"/>
<feature type="region of interest" description="Disordered" evidence="1">
    <location>
        <begin position="175"/>
        <end position="194"/>
    </location>
</feature>
<dbReference type="Proteomes" id="UP000215305">
    <property type="component" value="Unassembled WGS sequence"/>
</dbReference>
<dbReference type="EMBL" id="NKHU02000073">
    <property type="protein sequence ID" value="RHZ58017.1"/>
    <property type="molecule type" value="Genomic_DNA"/>
</dbReference>
<feature type="compositionally biased region" description="Basic and acidic residues" evidence="1">
    <location>
        <begin position="1"/>
        <end position="35"/>
    </location>
</feature>